<dbReference type="RefSeq" id="XP_025363479.1">
    <property type="nucleotide sequence ID" value="XM_025505638.1"/>
</dbReference>
<evidence type="ECO:0000256" key="2">
    <source>
        <dbReference type="ARBA" id="ARBA00010156"/>
    </source>
</evidence>
<dbReference type="GO" id="GO:0005874">
    <property type="term" value="C:microtubule"/>
    <property type="evidence" value="ECO:0007669"/>
    <property type="project" value="UniProtKB-KW"/>
</dbReference>
<accession>A0A316UU83</accession>
<dbReference type="FunFam" id="3.30.740.10:FF:000001">
    <property type="entry name" value="Dynein light chain"/>
    <property type="match status" value="1"/>
</dbReference>
<reference evidence="11 12" key="1">
    <citation type="journal article" date="2018" name="Mol. Biol. Evol.">
        <title>Broad Genomic Sampling Reveals a Smut Pathogenic Ancestry of the Fungal Clade Ustilaginomycotina.</title>
        <authorList>
            <person name="Kijpornyongpan T."/>
            <person name="Mondo S.J."/>
            <person name="Barry K."/>
            <person name="Sandor L."/>
            <person name="Lee J."/>
            <person name="Lipzen A."/>
            <person name="Pangilinan J."/>
            <person name="LaButti K."/>
            <person name="Hainaut M."/>
            <person name="Henrissat B."/>
            <person name="Grigoriev I.V."/>
            <person name="Spatafora J.W."/>
            <person name="Aime M.C."/>
        </authorList>
    </citation>
    <scope>NUCLEOTIDE SEQUENCE [LARGE SCALE GENOMIC DNA]</scope>
    <source>
        <strain evidence="11 12">MCA 5214</strain>
    </source>
</reference>
<dbReference type="PANTHER" id="PTHR11886">
    <property type="entry name" value="DYNEIN LIGHT CHAIN"/>
    <property type="match status" value="1"/>
</dbReference>
<comment type="subunit">
    <text evidence="9">Cytoplasmic dynein consists of two catalytic heavy chains (HCs) and a number of non-catalytic subunits which present intermediate chains (ICs), light intermediate chains (LICs) and light chains (LCs).</text>
</comment>
<dbReference type="CDD" id="cd21452">
    <property type="entry name" value="DLC-like_DYNLL1_DYNLL2"/>
    <property type="match status" value="1"/>
</dbReference>
<dbReference type="EMBL" id="KZ819664">
    <property type="protein sequence ID" value="PWN28867.1"/>
    <property type="molecule type" value="Genomic_DNA"/>
</dbReference>
<name>A0A316UU83_9BASI</name>
<dbReference type="OrthoDB" id="10033309at2759"/>
<keyword evidence="6 9" id="KW-0505">Motor protein</keyword>
<proteinExistence type="inferred from homology"/>
<keyword evidence="7 9" id="KW-0206">Cytoskeleton</keyword>
<evidence type="ECO:0000256" key="10">
    <source>
        <dbReference type="SAM" id="MobiDB-lite"/>
    </source>
</evidence>
<evidence type="ECO:0000256" key="5">
    <source>
        <dbReference type="ARBA" id="ARBA00023017"/>
    </source>
</evidence>
<comment type="function">
    <text evidence="9">Acts as one of several non-catalytic accessory components of the cytoplasmic dynein complex that are thought to be involved in linking dynein to cargos and to adapter proteins that regulate dynein function. Cytoplasmic dynein acts as a motor for the intracellular retrograde motility of vesicles and organelles along microtubules. May play a role in changing or maintaining the spatial distribution of cytoskeletal structures.</text>
</comment>
<dbReference type="InterPro" id="IPR001372">
    <property type="entry name" value="Dynein_light_chain_typ-1/2"/>
</dbReference>
<gene>
    <name evidence="11" type="ORF">BDZ90DRAFT_230875</name>
</gene>
<dbReference type="Pfam" id="PF01221">
    <property type="entry name" value="Dynein_light"/>
    <property type="match status" value="1"/>
</dbReference>
<comment type="similarity">
    <text evidence="2 9">Belongs to the dynein light chain family.</text>
</comment>
<keyword evidence="3 9" id="KW-0963">Cytoplasm</keyword>
<keyword evidence="5 9" id="KW-0243">Dynein</keyword>
<dbReference type="Gene3D" id="3.30.740.10">
    <property type="entry name" value="Protein Inhibitor Of Neuronal Nitric Oxide Synthase"/>
    <property type="match status" value="1"/>
</dbReference>
<keyword evidence="12" id="KW-1185">Reference proteome</keyword>
<evidence type="ECO:0000256" key="3">
    <source>
        <dbReference type="ARBA" id="ARBA00022490"/>
    </source>
</evidence>
<dbReference type="GeneID" id="37027461"/>
<keyword evidence="9" id="KW-0813">Transport</keyword>
<evidence type="ECO:0000256" key="6">
    <source>
        <dbReference type="ARBA" id="ARBA00023175"/>
    </source>
</evidence>
<evidence type="ECO:0000313" key="12">
    <source>
        <dbReference type="Proteomes" id="UP000245884"/>
    </source>
</evidence>
<evidence type="ECO:0000256" key="1">
    <source>
        <dbReference type="ARBA" id="ARBA00004245"/>
    </source>
</evidence>
<dbReference type="InterPro" id="IPR019763">
    <property type="entry name" value="Dynein_light_1/2_CS"/>
</dbReference>
<keyword evidence="4 9" id="KW-0493">Microtubule</keyword>
<evidence type="ECO:0000256" key="8">
    <source>
        <dbReference type="ARBA" id="ARBA00055833"/>
    </source>
</evidence>
<dbReference type="SUPFAM" id="SSF54648">
    <property type="entry name" value="DLC"/>
    <property type="match status" value="1"/>
</dbReference>
<feature type="region of interest" description="Disordered" evidence="10">
    <location>
        <begin position="1"/>
        <end position="26"/>
    </location>
</feature>
<dbReference type="SMART" id="SM01375">
    <property type="entry name" value="Dynein_light"/>
    <property type="match status" value="1"/>
</dbReference>
<dbReference type="InterPro" id="IPR037177">
    <property type="entry name" value="DLC_sf"/>
</dbReference>
<dbReference type="PANTHER" id="PTHR11886:SF35">
    <property type="entry name" value="DYNEIN LIGHT CHAIN"/>
    <property type="match status" value="1"/>
</dbReference>
<evidence type="ECO:0000256" key="7">
    <source>
        <dbReference type="ARBA" id="ARBA00023212"/>
    </source>
</evidence>
<dbReference type="GO" id="GO:0045505">
    <property type="term" value="F:dynein intermediate chain binding"/>
    <property type="evidence" value="ECO:0007669"/>
    <property type="project" value="TreeGrafter"/>
</dbReference>
<comment type="subcellular location">
    <subcellularLocation>
        <location evidence="1 9">Cytoplasm</location>
        <location evidence="1 9">Cytoskeleton</location>
    </subcellularLocation>
</comment>
<evidence type="ECO:0000256" key="9">
    <source>
        <dbReference type="RuleBase" id="RU365010"/>
    </source>
</evidence>
<sequence length="114" mass="12381">MTDVDSKAPNGSNQAAGSSPAAGGSAALPKQAIIKNVDMSEEMQQITVDIAQDALSKFTLEKDIAAHVKRALDQKLGPTWHAVVGKMFGSYVTHETQHFIYFYLGQTAFLLWRA</sequence>
<organism evidence="11 12">
    <name type="scientific">Jaminaea rosea</name>
    <dbReference type="NCBI Taxonomy" id="1569628"/>
    <lineage>
        <taxon>Eukaryota</taxon>
        <taxon>Fungi</taxon>
        <taxon>Dikarya</taxon>
        <taxon>Basidiomycota</taxon>
        <taxon>Ustilaginomycotina</taxon>
        <taxon>Exobasidiomycetes</taxon>
        <taxon>Microstromatales</taxon>
        <taxon>Microstromatales incertae sedis</taxon>
        <taxon>Jaminaea</taxon>
    </lineage>
</organism>
<evidence type="ECO:0000313" key="11">
    <source>
        <dbReference type="EMBL" id="PWN28867.1"/>
    </source>
</evidence>
<dbReference type="GO" id="GO:0043935">
    <property type="term" value="P:sexual sporulation resulting in formation of a cellular spore"/>
    <property type="evidence" value="ECO:0007669"/>
    <property type="project" value="UniProtKB-ARBA"/>
</dbReference>
<dbReference type="Proteomes" id="UP000245884">
    <property type="component" value="Unassembled WGS sequence"/>
</dbReference>
<dbReference type="GO" id="GO:0030473">
    <property type="term" value="P:nuclear migration along microtubule"/>
    <property type="evidence" value="ECO:0007669"/>
    <property type="project" value="UniProtKB-ARBA"/>
</dbReference>
<dbReference type="STRING" id="1569628.A0A316UU83"/>
<evidence type="ECO:0000256" key="4">
    <source>
        <dbReference type="ARBA" id="ARBA00022701"/>
    </source>
</evidence>
<dbReference type="PROSITE" id="PS01239">
    <property type="entry name" value="DYNEIN_LIGHT_1"/>
    <property type="match status" value="1"/>
</dbReference>
<dbReference type="AlphaFoldDB" id="A0A316UU83"/>
<comment type="function">
    <text evidence="8">Acts as one of several non-catalytic accessory components of the cytoplasmic dynein complex that are thought to be involved in linking dynein to cargos and to adapter proteins that regulate dynein function. Cytoplasmic dynein 1 acts as a motor for the intracellular retrograde motility of vesicles and organelles along microtubules. May play a role in changing or maintaining the spatial distribution of cytoskeletal structures. Also a component of the nuclear pore complex.</text>
</comment>
<dbReference type="GO" id="GO:0005868">
    <property type="term" value="C:cytoplasmic dynein complex"/>
    <property type="evidence" value="ECO:0007669"/>
    <property type="project" value="TreeGrafter"/>
</dbReference>
<protein>
    <recommendedName>
        <fullName evidence="9">Dynein light chain</fullName>
    </recommendedName>
</protein>
<feature type="compositionally biased region" description="Low complexity" evidence="10">
    <location>
        <begin position="11"/>
        <end position="26"/>
    </location>
</feature>